<dbReference type="AlphaFoldDB" id="A0A437ANX5"/>
<organism evidence="2 3">
    <name type="scientific">Tubulinosema ratisbonensis</name>
    <dbReference type="NCBI Taxonomy" id="291195"/>
    <lineage>
        <taxon>Eukaryota</taxon>
        <taxon>Fungi</taxon>
        <taxon>Fungi incertae sedis</taxon>
        <taxon>Microsporidia</taxon>
        <taxon>Tubulinosematoidea</taxon>
        <taxon>Tubulinosematidae</taxon>
        <taxon>Tubulinosema</taxon>
    </lineage>
</organism>
<evidence type="ECO:0008006" key="4">
    <source>
        <dbReference type="Google" id="ProtNLM"/>
    </source>
</evidence>
<name>A0A437ANX5_9MICR</name>
<feature type="region of interest" description="Disordered" evidence="1">
    <location>
        <begin position="1"/>
        <end position="34"/>
    </location>
</feature>
<reference evidence="2 3" key="1">
    <citation type="submission" date="2018-10" db="EMBL/GenBank/DDBJ databases">
        <title>Draft genome sequence of the microsporidian Tubulinosema ratisbonensis.</title>
        <authorList>
            <person name="Polonais V."/>
            <person name="Peyretaillade E."/>
            <person name="Niehus S."/>
            <person name="Wawrzyniak I."/>
            <person name="Franchet A."/>
            <person name="Gaspin C."/>
            <person name="Reichstadt M."/>
            <person name="Belser C."/>
            <person name="Labadie K."/>
            <person name="Delbac F."/>
            <person name="Ferrandon D."/>
        </authorList>
    </citation>
    <scope>NUCLEOTIDE SEQUENCE [LARGE SCALE GENOMIC DNA]</scope>
    <source>
        <strain evidence="2 3">Franzen</strain>
    </source>
</reference>
<sequence length="602" mass="71093">MVKKYPETQESLKDFSYKETGKKKGKSFLSEPPENNVQAYQNEKYNEIDYIEDLLTDDIKKKMSESGIKFRSKVDEKEIKKKKSHSFAENKSDKTKNFVPNLSAPHHNLLKTKKDISVCVEHPEKSKLQISEDESKKEKPFSDLKIDESILLEKYITEKESSMEISHNKDSFLKENSSSNHSYKLLKNLEENKNEVLSDTNTEENRYLLKQSSMEISHEKVVNYKEPSILKQIHNLHNEGDQSFVNFSTLLKDREKKGEFEKTKLHDEELKKHFLGDKSNVNTNIYKVNKENISTGSLNDSIYKQNFEDLKIQDKQKFKYLYNKHRISCPIYKFNVISDNFKAPQKVIYEHKEQEKDEIRTESVLNYENKKRQTELYEEINAKLLEKKKQVTDENSAENQLKKFYLENLPPIALIDSSLRLNDLRHSILFGKLHIKEGNNERKTYWFELKGNFFTCFHDRETKITTFIVPNELNGDVIHPKNKDVFLSKKFQINIYESKVFIVKNKIKWAYFFRCPFFARQDFPEMIDITDKKVIRYIKKGSVFDLEITTDSGLISVKVPSLEFALENNGNYVFFQVENPDVFLKWLTAFSFKQGRQNIENR</sequence>
<evidence type="ECO:0000256" key="1">
    <source>
        <dbReference type="SAM" id="MobiDB-lite"/>
    </source>
</evidence>
<accession>A0A437ANX5</accession>
<keyword evidence="3" id="KW-1185">Reference proteome</keyword>
<proteinExistence type="predicted"/>
<dbReference type="EMBL" id="RCSS01000128">
    <property type="protein sequence ID" value="RVD92892.1"/>
    <property type="molecule type" value="Genomic_DNA"/>
</dbReference>
<dbReference type="Proteomes" id="UP000282876">
    <property type="component" value="Unassembled WGS sequence"/>
</dbReference>
<evidence type="ECO:0000313" key="3">
    <source>
        <dbReference type="Proteomes" id="UP000282876"/>
    </source>
</evidence>
<dbReference type="OrthoDB" id="2190266at2759"/>
<dbReference type="VEuPathDB" id="MicrosporidiaDB:TUBRATIS_005880"/>
<gene>
    <name evidence="2" type="ORF">TUBRATIS_005880</name>
</gene>
<feature type="compositionally biased region" description="Basic and acidic residues" evidence="1">
    <location>
        <begin position="1"/>
        <end position="22"/>
    </location>
</feature>
<comment type="caution">
    <text evidence="2">The sequence shown here is derived from an EMBL/GenBank/DDBJ whole genome shotgun (WGS) entry which is preliminary data.</text>
</comment>
<evidence type="ECO:0000313" key="2">
    <source>
        <dbReference type="EMBL" id="RVD92892.1"/>
    </source>
</evidence>
<protein>
    <recommendedName>
        <fullName evidence="4">PH domain-containing protein</fullName>
    </recommendedName>
</protein>
<feature type="region of interest" description="Disordered" evidence="1">
    <location>
        <begin position="81"/>
        <end position="103"/>
    </location>
</feature>
<feature type="compositionally biased region" description="Basic and acidic residues" evidence="1">
    <location>
        <begin position="86"/>
        <end position="96"/>
    </location>
</feature>